<feature type="binding site" evidence="8">
    <location>
        <begin position="329"/>
        <end position="331"/>
    </location>
    <ligand>
        <name>GTP</name>
        <dbReference type="ChEBI" id="CHEBI:37565"/>
    </ligand>
</feature>
<feature type="binding site" evidence="8">
    <location>
        <begin position="297"/>
        <end position="303"/>
    </location>
    <ligand>
        <name>substrate</name>
    </ligand>
</feature>
<feature type="binding site" description="in other chain" evidence="8">
    <location>
        <position position="128"/>
    </location>
    <ligand>
        <name>IMP</name>
        <dbReference type="ChEBI" id="CHEBI:58053"/>
        <note>ligand shared between dimeric partners</note>
    </ligand>
</feature>
<feature type="binding site" description="in other chain" evidence="8">
    <location>
        <position position="301"/>
    </location>
    <ligand>
        <name>IMP</name>
        <dbReference type="ChEBI" id="CHEBI:58053"/>
        <note>ligand shared between dimeric partners</note>
    </ligand>
</feature>
<evidence type="ECO:0000313" key="12">
    <source>
        <dbReference type="EMBL" id="KWA66444.1"/>
    </source>
</evidence>
<reference evidence="12 13" key="1">
    <citation type="submission" date="2015-11" db="EMBL/GenBank/DDBJ databases">
        <title>Expanding the genomic diversity of Burkholderia species for the development of highly accurate diagnostics.</title>
        <authorList>
            <person name="Sahl J."/>
            <person name="Keim P."/>
            <person name="Wagner D."/>
        </authorList>
    </citation>
    <scope>NUCLEOTIDE SEQUENCE [LARGE SCALE GENOMIC DNA]</scope>
    <source>
        <strain evidence="12 13">MSMB1960WGS</strain>
    </source>
</reference>
<comment type="catalytic activity">
    <reaction evidence="8 10">
        <text>IMP + L-aspartate + GTP = N(6)-(1,2-dicarboxyethyl)-AMP + GDP + phosphate + 2 H(+)</text>
        <dbReference type="Rhea" id="RHEA:15753"/>
        <dbReference type="ChEBI" id="CHEBI:15378"/>
        <dbReference type="ChEBI" id="CHEBI:29991"/>
        <dbReference type="ChEBI" id="CHEBI:37565"/>
        <dbReference type="ChEBI" id="CHEBI:43474"/>
        <dbReference type="ChEBI" id="CHEBI:57567"/>
        <dbReference type="ChEBI" id="CHEBI:58053"/>
        <dbReference type="ChEBI" id="CHEBI:58189"/>
        <dbReference type="EC" id="6.3.4.4"/>
    </reaction>
</comment>
<dbReference type="InterPro" id="IPR042110">
    <property type="entry name" value="Adenylosuccinate_synth_dom2"/>
</dbReference>
<dbReference type="PROSITE" id="PS01266">
    <property type="entry name" value="ADENYLOSUCCIN_SYN_1"/>
    <property type="match status" value="1"/>
</dbReference>
<feature type="active site" evidence="9">
    <location>
        <position position="139"/>
    </location>
</feature>
<feature type="binding site" description="in other chain" evidence="8">
    <location>
        <begin position="38"/>
        <end position="41"/>
    </location>
    <ligand>
        <name>IMP</name>
        <dbReference type="ChEBI" id="CHEBI:58053"/>
        <note>ligand shared between dimeric partners</note>
    </ligand>
</feature>
<dbReference type="EMBL" id="LPHB01000019">
    <property type="protein sequence ID" value="KWA66444.1"/>
    <property type="molecule type" value="Genomic_DNA"/>
</dbReference>
<dbReference type="Gene3D" id="1.10.300.10">
    <property type="entry name" value="Adenylosuccinate Synthetase, subunit A, domain 2"/>
    <property type="match status" value="1"/>
</dbReference>
<feature type="active site" description="Proton donor" evidence="8">
    <location>
        <position position="41"/>
    </location>
</feature>
<dbReference type="Pfam" id="PF00709">
    <property type="entry name" value="Adenylsucc_synt"/>
    <property type="match status" value="1"/>
</dbReference>
<dbReference type="InterPro" id="IPR033128">
    <property type="entry name" value="Adenylosuccin_syn_Lys_AS"/>
</dbReference>
<evidence type="ECO:0000256" key="8">
    <source>
        <dbReference type="HAMAP-Rule" id="MF_00011"/>
    </source>
</evidence>
<dbReference type="AlphaFoldDB" id="A0A125BA59"/>
<organism evidence="12">
    <name type="scientific">Burkholderia stagnalis</name>
    <dbReference type="NCBI Taxonomy" id="1503054"/>
    <lineage>
        <taxon>Bacteria</taxon>
        <taxon>Pseudomonadati</taxon>
        <taxon>Pseudomonadota</taxon>
        <taxon>Betaproteobacteria</taxon>
        <taxon>Burkholderiales</taxon>
        <taxon>Burkholderiaceae</taxon>
        <taxon>Burkholderia</taxon>
        <taxon>Burkholderia cepacia complex</taxon>
    </lineage>
</organism>
<evidence type="ECO:0000313" key="11">
    <source>
        <dbReference type="EMBL" id="KAB0635736.1"/>
    </source>
</evidence>
<dbReference type="Proteomes" id="UP000473470">
    <property type="component" value="Unassembled WGS sequence"/>
</dbReference>
<comment type="similarity">
    <text evidence="8 10">Belongs to the adenylosuccinate synthetase family.</text>
</comment>
<dbReference type="PANTHER" id="PTHR11846">
    <property type="entry name" value="ADENYLOSUCCINATE SYNTHETASE"/>
    <property type="match status" value="1"/>
</dbReference>
<dbReference type="KEGG" id="bstg:WT74_17525"/>
<evidence type="ECO:0000256" key="3">
    <source>
        <dbReference type="ARBA" id="ARBA00022723"/>
    </source>
</evidence>
<feature type="binding site" evidence="8">
    <location>
        <position position="142"/>
    </location>
    <ligand>
        <name>IMP</name>
        <dbReference type="ChEBI" id="CHEBI:58053"/>
        <note>ligand shared between dimeric partners</note>
    </ligand>
</feature>
<feature type="binding site" evidence="8">
    <location>
        <begin position="411"/>
        <end position="413"/>
    </location>
    <ligand>
        <name>GTP</name>
        <dbReference type="ChEBI" id="CHEBI:37565"/>
    </ligand>
</feature>
<comment type="subunit">
    <text evidence="1 8">Homodimer.</text>
</comment>
<feature type="binding site" evidence="8">
    <location>
        <position position="40"/>
    </location>
    <ligand>
        <name>Mg(2+)</name>
        <dbReference type="ChEBI" id="CHEBI:18420"/>
    </ligand>
</feature>
<dbReference type="HAMAP" id="MF_00011">
    <property type="entry name" value="Adenylosucc_synth"/>
    <property type="match status" value="1"/>
</dbReference>
<dbReference type="GO" id="GO:0000287">
    <property type="term" value="F:magnesium ion binding"/>
    <property type="evidence" value="ECO:0007669"/>
    <property type="project" value="UniProtKB-UniRule"/>
</dbReference>
<evidence type="ECO:0000256" key="1">
    <source>
        <dbReference type="ARBA" id="ARBA00011738"/>
    </source>
</evidence>
<evidence type="ECO:0000313" key="14">
    <source>
        <dbReference type="Proteomes" id="UP000473470"/>
    </source>
</evidence>
<comment type="subcellular location">
    <subcellularLocation>
        <location evidence="8">Cytoplasm</location>
    </subcellularLocation>
</comment>
<evidence type="ECO:0000256" key="9">
    <source>
        <dbReference type="PROSITE-ProRule" id="PRU10134"/>
    </source>
</evidence>
<keyword evidence="2 8" id="KW-0436">Ligase</keyword>
<dbReference type="CDD" id="cd03108">
    <property type="entry name" value="AdSS"/>
    <property type="match status" value="1"/>
</dbReference>
<feature type="binding site" evidence="8">
    <location>
        <position position="13"/>
    </location>
    <ligand>
        <name>Mg(2+)</name>
        <dbReference type="ChEBI" id="CHEBI:18420"/>
    </ligand>
</feature>
<feature type="binding site" description="in other chain" evidence="8">
    <location>
        <begin position="13"/>
        <end position="16"/>
    </location>
    <ligand>
        <name>IMP</name>
        <dbReference type="ChEBI" id="CHEBI:58053"/>
        <note>ligand shared between dimeric partners</note>
    </ligand>
</feature>
<comment type="function">
    <text evidence="8">Plays an important role in the de novo pathway of purine nucleotide biosynthesis. Catalyzes the first committed step in the biosynthesis of AMP from IMP.</text>
</comment>
<dbReference type="GO" id="GO:0044208">
    <property type="term" value="P:'de novo' AMP biosynthetic process"/>
    <property type="evidence" value="ECO:0007669"/>
    <property type="project" value="UniProtKB-UniRule"/>
</dbReference>
<evidence type="ECO:0000256" key="7">
    <source>
        <dbReference type="ARBA" id="ARBA00023134"/>
    </source>
</evidence>
<dbReference type="GO" id="GO:0005737">
    <property type="term" value="C:cytoplasm"/>
    <property type="evidence" value="ECO:0007669"/>
    <property type="project" value="UniProtKB-SubCell"/>
</dbReference>
<proteinExistence type="inferred from homology"/>
<dbReference type="Gene3D" id="3.90.170.10">
    <property type="entry name" value="Adenylosuccinate Synthetase, subunit A, domain 3"/>
    <property type="match status" value="1"/>
</dbReference>
<dbReference type="PROSITE" id="PS00513">
    <property type="entry name" value="ADENYLOSUCCIN_SYN_2"/>
    <property type="match status" value="1"/>
</dbReference>
<feature type="binding site" evidence="8">
    <location>
        <begin position="12"/>
        <end position="18"/>
    </location>
    <ligand>
        <name>GTP</name>
        <dbReference type="ChEBI" id="CHEBI:37565"/>
    </ligand>
</feature>
<dbReference type="SUPFAM" id="SSF52540">
    <property type="entry name" value="P-loop containing nucleoside triphosphate hydrolases"/>
    <property type="match status" value="1"/>
</dbReference>
<evidence type="ECO:0000256" key="2">
    <source>
        <dbReference type="ARBA" id="ARBA00022598"/>
    </source>
</evidence>
<keyword evidence="4 8" id="KW-0547">Nucleotide-binding</keyword>
<dbReference type="InterPro" id="IPR042109">
    <property type="entry name" value="Adenylosuccinate_synth_dom1"/>
</dbReference>
<dbReference type="NCBIfam" id="TIGR00184">
    <property type="entry name" value="purA"/>
    <property type="match status" value="1"/>
</dbReference>
<keyword evidence="3 8" id="KW-0479">Metal-binding</keyword>
<dbReference type="STRING" id="1503054.WT74_17525"/>
<dbReference type="GO" id="GO:0005525">
    <property type="term" value="F:GTP binding"/>
    <property type="evidence" value="ECO:0007669"/>
    <property type="project" value="UniProtKB-UniRule"/>
</dbReference>
<evidence type="ECO:0000256" key="6">
    <source>
        <dbReference type="ARBA" id="ARBA00022842"/>
    </source>
</evidence>
<keyword evidence="5 8" id="KW-0658">Purine biosynthesis</keyword>
<keyword evidence="6 8" id="KW-0460">Magnesium</keyword>
<dbReference type="EMBL" id="VZOK01000035">
    <property type="protein sequence ID" value="KAB0635736.1"/>
    <property type="molecule type" value="Genomic_DNA"/>
</dbReference>
<keyword evidence="8" id="KW-0963">Cytoplasm</keyword>
<feature type="binding site" description="in other chain" evidence="8">
    <location>
        <position position="222"/>
    </location>
    <ligand>
        <name>IMP</name>
        <dbReference type="ChEBI" id="CHEBI:58053"/>
        <note>ligand shared between dimeric partners</note>
    </ligand>
</feature>
<accession>A0A125BA59</accession>
<evidence type="ECO:0000256" key="10">
    <source>
        <dbReference type="RuleBase" id="RU000520"/>
    </source>
</evidence>
<dbReference type="InterPro" id="IPR027417">
    <property type="entry name" value="P-loop_NTPase"/>
</dbReference>
<dbReference type="FunFam" id="3.90.170.10:FF:000001">
    <property type="entry name" value="Adenylosuccinate synthetase"/>
    <property type="match status" value="1"/>
</dbReference>
<dbReference type="GO" id="GO:0004019">
    <property type="term" value="F:adenylosuccinate synthase activity"/>
    <property type="evidence" value="ECO:0007669"/>
    <property type="project" value="UniProtKB-UniRule"/>
</dbReference>
<dbReference type="UniPathway" id="UPA00075">
    <property type="reaction ID" value="UER00335"/>
</dbReference>
<dbReference type="InterPro" id="IPR042111">
    <property type="entry name" value="Adenylosuccinate_synth_dom3"/>
</dbReference>
<comment type="caution">
    <text evidence="12">The sequence shown here is derived from an EMBL/GenBank/DDBJ whole genome shotgun (WGS) entry which is preliminary data.</text>
</comment>
<evidence type="ECO:0000313" key="13">
    <source>
        <dbReference type="Proteomes" id="UP000068603"/>
    </source>
</evidence>
<comment type="pathway">
    <text evidence="8 10">Purine metabolism; AMP biosynthesis via de novo pathway; AMP from IMP: step 1/2.</text>
</comment>
<comment type="cofactor">
    <cofactor evidence="8">
        <name>Mg(2+)</name>
        <dbReference type="ChEBI" id="CHEBI:18420"/>
    </cofactor>
    <text evidence="8">Binds 1 Mg(2+) ion per subunit.</text>
</comment>
<reference evidence="11 14" key="2">
    <citation type="submission" date="2019-09" db="EMBL/GenBank/DDBJ databases">
        <title>Draft genome sequences of 48 bacterial type strains from the CCUG.</title>
        <authorList>
            <person name="Tunovic T."/>
            <person name="Pineiro-Iglesias B."/>
            <person name="Unosson C."/>
            <person name="Inganas E."/>
            <person name="Ohlen M."/>
            <person name="Cardew S."/>
            <person name="Jensie-Markopoulos S."/>
            <person name="Salva-Serra F."/>
            <person name="Jaen-Luchoro D."/>
            <person name="Karlsson R."/>
            <person name="Svensson-Stadler L."/>
            <person name="Chun J."/>
            <person name="Moore E."/>
        </authorList>
    </citation>
    <scope>NUCLEOTIDE SEQUENCE [LARGE SCALE GENOMIC DNA]</scope>
    <source>
        <strain evidence="11 14">CCUG 65686</strain>
    </source>
</reference>
<dbReference type="NCBIfam" id="NF002223">
    <property type="entry name" value="PRK01117.1"/>
    <property type="match status" value="1"/>
</dbReference>
<evidence type="ECO:0000256" key="5">
    <source>
        <dbReference type="ARBA" id="ARBA00022755"/>
    </source>
</evidence>
<dbReference type="InterPro" id="IPR018220">
    <property type="entry name" value="Adenylosuccin_syn_GTP-bd"/>
</dbReference>
<gene>
    <name evidence="8" type="primary">purA</name>
    <name evidence="11" type="ORF">F7R25_22175</name>
    <name evidence="12" type="ORF">WT44_05110</name>
</gene>
<dbReference type="RefSeq" id="WP_059881239.1">
    <property type="nucleotide sequence ID" value="NZ_CABVPM010000035.1"/>
</dbReference>
<dbReference type="Gene3D" id="3.40.440.10">
    <property type="entry name" value="Adenylosuccinate Synthetase, subunit A, domain 1"/>
    <property type="match status" value="1"/>
</dbReference>
<keyword evidence="7 8" id="KW-0342">GTP-binding</keyword>
<dbReference type="InterPro" id="IPR001114">
    <property type="entry name" value="Adenylosuccinate_synthetase"/>
</dbReference>
<protein>
    <recommendedName>
        <fullName evidence="8 10">Adenylosuccinate synthetase</fullName>
        <shortName evidence="8">AMPSase</shortName>
        <shortName evidence="8">AdSS</shortName>
        <ecNumber evidence="8 10">6.3.4.4</ecNumber>
    </recommendedName>
    <alternativeName>
        <fullName evidence="8">IMP--aspartate ligase</fullName>
    </alternativeName>
</protein>
<feature type="binding site" description="in other chain" evidence="8">
    <location>
        <position position="237"/>
    </location>
    <ligand>
        <name>IMP</name>
        <dbReference type="ChEBI" id="CHEBI:58053"/>
        <note>ligand shared between dimeric partners</note>
    </ligand>
</feature>
<dbReference type="Proteomes" id="UP000068603">
    <property type="component" value="Unassembled WGS sequence"/>
</dbReference>
<dbReference type="PANTHER" id="PTHR11846:SF0">
    <property type="entry name" value="ADENYLOSUCCINATE SYNTHETASE"/>
    <property type="match status" value="1"/>
</dbReference>
<dbReference type="GO" id="GO:0046040">
    <property type="term" value="P:IMP metabolic process"/>
    <property type="evidence" value="ECO:0007669"/>
    <property type="project" value="TreeGrafter"/>
</dbReference>
<feature type="active site" description="Proton acceptor" evidence="8">
    <location>
        <position position="13"/>
    </location>
</feature>
<feature type="binding site" evidence="8">
    <location>
        <position position="303"/>
    </location>
    <ligand>
        <name>GTP</name>
        <dbReference type="ChEBI" id="CHEBI:37565"/>
    </ligand>
</feature>
<dbReference type="EC" id="6.3.4.4" evidence="8 10"/>
<feature type="binding site" evidence="8">
    <location>
        <begin position="40"/>
        <end position="42"/>
    </location>
    <ligand>
        <name>GTP</name>
        <dbReference type="ChEBI" id="CHEBI:37565"/>
    </ligand>
</feature>
<dbReference type="GeneID" id="93058439"/>
<dbReference type="FunFam" id="1.10.300.10:FF:000001">
    <property type="entry name" value="Adenylosuccinate synthetase"/>
    <property type="match status" value="1"/>
</dbReference>
<sequence>MQNVVVVGAQWGDEGKGRVVDWLAGQADIVARYNGGHNAGHTLVVDGKTYKLALLPSGVVRGKPGVIGNGVALDPEALLAEIARVAELGVAVTPDNLAIAENATLVLPIHRAIDAAQETLRREPIGTTLRGIGPAYEDKVGRRGLRVGDLADPDALASKLDVLLDHHNAWFRGLGLDPWTRDAMLPMLVDLAPKVLPFVRPVWADLNDAYDQGRKILFEGSQAVMLDIDWGTYPFVTSSGTVASAAAAGTGLGASKLGHVLGVTKAYATRVGGGPFLTELADGVGARLRERGREFGVNTGRPRRCGWLDAAQLRQAAKVSGIDSLALTKLDVLDGFDTIRLCVGYELDGERIDHLPASLAAQARAKPVYEQFDGWAGTVGGTRRLGDLPHAARRFVERVEAIAGVPVSLLTTGPERDDTIVLRNPFDSSVRA</sequence>
<name>A0A125BA59_9BURK</name>
<dbReference type="SMART" id="SM00788">
    <property type="entry name" value="Adenylsucc_synt"/>
    <property type="match status" value="1"/>
</dbReference>
<evidence type="ECO:0000256" key="4">
    <source>
        <dbReference type="ARBA" id="ARBA00022741"/>
    </source>
</evidence>